<comment type="subcellular location">
    <subcellularLocation>
        <location evidence="2">Secreted</location>
    </subcellularLocation>
</comment>
<gene>
    <name evidence="18" type="ORF">B0T18DRAFT_450618</name>
</gene>
<protein>
    <recommendedName>
        <fullName evidence="15">lytic cellulose monooxygenase (C4-dehydrogenating)</fullName>
        <ecNumber evidence="15">1.14.99.56</ecNumber>
    </recommendedName>
</protein>
<evidence type="ECO:0000256" key="8">
    <source>
        <dbReference type="ARBA" id="ARBA00023008"/>
    </source>
</evidence>
<dbReference type="EC" id="1.14.99.56" evidence="15"/>
<evidence type="ECO:0000256" key="10">
    <source>
        <dbReference type="ARBA" id="ARBA00023157"/>
    </source>
</evidence>
<keyword evidence="19" id="KW-1185">Reference proteome</keyword>
<evidence type="ECO:0000256" key="11">
    <source>
        <dbReference type="ARBA" id="ARBA00023277"/>
    </source>
</evidence>
<dbReference type="CDD" id="cd21175">
    <property type="entry name" value="LPMO_AA9"/>
    <property type="match status" value="1"/>
</dbReference>
<evidence type="ECO:0000256" key="9">
    <source>
        <dbReference type="ARBA" id="ARBA00023033"/>
    </source>
</evidence>
<reference evidence="18" key="1">
    <citation type="submission" date="2023-06" db="EMBL/GenBank/DDBJ databases">
        <title>Genome-scale phylogeny and comparative genomics of the fungal order Sordariales.</title>
        <authorList>
            <consortium name="Lawrence Berkeley National Laboratory"/>
            <person name="Hensen N."/>
            <person name="Bonometti L."/>
            <person name="Westerberg I."/>
            <person name="Brannstrom I.O."/>
            <person name="Guillou S."/>
            <person name="Cros-Aarteil S."/>
            <person name="Calhoun S."/>
            <person name="Haridas S."/>
            <person name="Kuo A."/>
            <person name="Mondo S."/>
            <person name="Pangilinan J."/>
            <person name="Riley R."/>
            <person name="LaButti K."/>
            <person name="Andreopoulos B."/>
            <person name="Lipzen A."/>
            <person name="Chen C."/>
            <person name="Yanf M."/>
            <person name="Daum C."/>
            <person name="Ng V."/>
            <person name="Clum A."/>
            <person name="Steindorff A."/>
            <person name="Ohm R."/>
            <person name="Martin F."/>
            <person name="Silar P."/>
            <person name="Natvig D."/>
            <person name="Lalanne C."/>
            <person name="Gautier V."/>
            <person name="Ament-velasquez S.L."/>
            <person name="Kruys A."/>
            <person name="Hutchinson M.I."/>
            <person name="Powell A.J."/>
            <person name="Barry K."/>
            <person name="Miller A.N."/>
            <person name="Grigoriev I.V."/>
            <person name="Debuchy R."/>
            <person name="Gladieux P."/>
            <person name="Thoren M.H."/>
            <person name="Johannesson H."/>
        </authorList>
    </citation>
    <scope>NUCLEOTIDE SEQUENCE</scope>
    <source>
        <strain evidence="18">SMH3187-1</strain>
    </source>
</reference>
<evidence type="ECO:0000259" key="17">
    <source>
        <dbReference type="Pfam" id="PF03443"/>
    </source>
</evidence>
<dbReference type="EMBL" id="JAUKUD010000007">
    <property type="protein sequence ID" value="KAK0738713.1"/>
    <property type="molecule type" value="Genomic_DNA"/>
</dbReference>
<evidence type="ECO:0000256" key="14">
    <source>
        <dbReference type="ARBA" id="ARBA00045077"/>
    </source>
</evidence>
<evidence type="ECO:0000313" key="19">
    <source>
        <dbReference type="Proteomes" id="UP001172155"/>
    </source>
</evidence>
<evidence type="ECO:0000256" key="13">
    <source>
        <dbReference type="ARBA" id="ARBA00044502"/>
    </source>
</evidence>
<dbReference type="Proteomes" id="UP001172155">
    <property type="component" value="Unassembled WGS sequence"/>
</dbReference>
<keyword evidence="18" id="KW-0378">Hydrolase</keyword>
<keyword evidence="5 16" id="KW-0732">Signal</keyword>
<proteinExistence type="inferred from homology"/>
<feature type="domain" description="Auxiliary Activity family 9 catalytic" evidence="17">
    <location>
        <begin position="21"/>
        <end position="227"/>
    </location>
</feature>
<dbReference type="GO" id="GO:0046872">
    <property type="term" value="F:metal ion binding"/>
    <property type="evidence" value="ECO:0007669"/>
    <property type="project" value="UniProtKB-KW"/>
</dbReference>
<dbReference type="InterPro" id="IPR005103">
    <property type="entry name" value="AA9_LPMO"/>
</dbReference>
<keyword evidence="10" id="KW-1015">Disulfide bond</keyword>
<comment type="caution">
    <text evidence="18">The sequence shown here is derived from an EMBL/GenBank/DDBJ whole genome shotgun (WGS) entry which is preliminary data.</text>
</comment>
<evidence type="ECO:0000256" key="7">
    <source>
        <dbReference type="ARBA" id="ARBA00023002"/>
    </source>
</evidence>
<dbReference type="PANTHER" id="PTHR33353">
    <property type="entry name" value="PUTATIVE (AFU_ORTHOLOGUE AFUA_1G12560)-RELATED"/>
    <property type="match status" value="1"/>
</dbReference>
<evidence type="ECO:0000256" key="5">
    <source>
        <dbReference type="ARBA" id="ARBA00022729"/>
    </source>
</evidence>
<keyword evidence="9" id="KW-0503">Monooxygenase</keyword>
<dbReference type="GO" id="GO:0030245">
    <property type="term" value="P:cellulose catabolic process"/>
    <property type="evidence" value="ECO:0007669"/>
    <property type="project" value="UniProtKB-KW"/>
</dbReference>
<evidence type="ECO:0000256" key="2">
    <source>
        <dbReference type="ARBA" id="ARBA00004613"/>
    </source>
</evidence>
<dbReference type="Pfam" id="PF03443">
    <property type="entry name" value="AA9"/>
    <property type="match status" value="1"/>
</dbReference>
<dbReference type="InterPro" id="IPR049892">
    <property type="entry name" value="AA9"/>
</dbReference>
<dbReference type="Gene3D" id="2.70.50.70">
    <property type="match status" value="1"/>
</dbReference>
<dbReference type="GO" id="GO:0005576">
    <property type="term" value="C:extracellular region"/>
    <property type="evidence" value="ECO:0007669"/>
    <property type="project" value="UniProtKB-SubCell"/>
</dbReference>
<evidence type="ECO:0000256" key="4">
    <source>
        <dbReference type="ARBA" id="ARBA00022723"/>
    </source>
</evidence>
<dbReference type="AlphaFoldDB" id="A0AA40BQT0"/>
<comment type="cofactor">
    <cofactor evidence="1">
        <name>Cu(2+)</name>
        <dbReference type="ChEBI" id="CHEBI:29036"/>
    </cofactor>
</comment>
<evidence type="ECO:0000256" key="1">
    <source>
        <dbReference type="ARBA" id="ARBA00001973"/>
    </source>
</evidence>
<dbReference type="GO" id="GO:0004497">
    <property type="term" value="F:monooxygenase activity"/>
    <property type="evidence" value="ECO:0007669"/>
    <property type="project" value="UniProtKB-KW"/>
</dbReference>
<comment type="catalytic activity">
    <reaction evidence="14">
        <text>[(1-&gt;4)-beta-D-glucosyl]n+m + reduced acceptor + O2 = 4-dehydro-beta-D-glucosyl-[(1-&gt;4)-beta-D-glucosyl]n-1 + [(1-&gt;4)-beta-D-glucosyl]m + acceptor + H2O.</text>
        <dbReference type="EC" id="1.14.99.56"/>
    </reaction>
</comment>
<name>A0AA40BQT0_9PEZI</name>
<sequence length="242" mass="24768">MKTFASTVAVAAALAQCVAGHAMFQQAAADGKDYGTTCARVPSSNSPVADVSSASMACNANGGTPVAGICDAKTGGRFTVEMHSQPNDRSCTNQAIGGNHFGPVIVYMAKVADATKASPSGLSWFKVDEEGYDAATKVWGTDSLNKNCGKREFTIPSKIPAGDYLVRAEAIALHAAGQAGGAQFYMTCYQVKVAGGSGGQLPAGVSIPGAYGASDPGIKVDIYQGLTQYKIPGPAVVDRSFV</sequence>
<keyword evidence="4" id="KW-0479">Metal-binding</keyword>
<keyword evidence="12" id="KW-0624">Polysaccharide degradation</keyword>
<keyword evidence="7" id="KW-0560">Oxidoreductase</keyword>
<evidence type="ECO:0000256" key="3">
    <source>
        <dbReference type="ARBA" id="ARBA00022525"/>
    </source>
</evidence>
<dbReference type="GO" id="GO:0016787">
    <property type="term" value="F:hydrolase activity"/>
    <property type="evidence" value="ECO:0007669"/>
    <property type="project" value="UniProtKB-KW"/>
</dbReference>
<comment type="similarity">
    <text evidence="13">Belongs to the polysaccharide monooxygenase AA9 family.</text>
</comment>
<evidence type="ECO:0000256" key="6">
    <source>
        <dbReference type="ARBA" id="ARBA00023001"/>
    </source>
</evidence>
<feature type="signal peptide" evidence="16">
    <location>
        <begin position="1"/>
        <end position="20"/>
    </location>
</feature>
<evidence type="ECO:0000256" key="15">
    <source>
        <dbReference type="ARBA" id="ARBA00047174"/>
    </source>
</evidence>
<keyword evidence="6" id="KW-0136">Cellulose degradation</keyword>
<evidence type="ECO:0000313" key="18">
    <source>
        <dbReference type="EMBL" id="KAK0738713.1"/>
    </source>
</evidence>
<organism evidence="18 19">
    <name type="scientific">Schizothecium vesticola</name>
    <dbReference type="NCBI Taxonomy" id="314040"/>
    <lineage>
        <taxon>Eukaryota</taxon>
        <taxon>Fungi</taxon>
        <taxon>Dikarya</taxon>
        <taxon>Ascomycota</taxon>
        <taxon>Pezizomycotina</taxon>
        <taxon>Sordariomycetes</taxon>
        <taxon>Sordariomycetidae</taxon>
        <taxon>Sordariales</taxon>
        <taxon>Schizotheciaceae</taxon>
        <taxon>Schizothecium</taxon>
    </lineage>
</organism>
<feature type="chain" id="PRO_5041372686" description="lytic cellulose monooxygenase (C4-dehydrogenating)" evidence="16">
    <location>
        <begin position="21"/>
        <end position="242"/>
    </location>
</feature>
<dbReference type="PANTHER" id="PTHR33353:SF9">
    <property type="entry name" value="ENDOGLUCANASE II"/>
    <property type="match status" value="1"/>
</dbReference>
<evidence type="ECO:0000256" key="16">
    <source>
        <dbReference type="SAM" id="SignalP"/>
    </source>
</evidence>
<keyword evidence="3" id="KW-0964">Secreted</keyword>
<keyword evidence="11" id="KW-0119">Carbohydrate metabolism</keyword>
<keyword evidence="8" id="KW-0186">Copper</keyword>
<evidence type="ECO:0000256" key="12">
    <source>
        <dbReference type="ARBA" id="ARBA00023326"/>
    </source>
</evidence>
<accession>A0AA40BQT0</accession>